<feature type="domain" description="Recombinase" evidence="2">
    <location>
        <begin position="185"/>
        <end position="310"/>
    </location>
</feature>
<evidence type="ECO:0000313" key="3">
    <source>
        <dbReference type="EMBL" id="SOY29268.1"/>
    </source>
</evidence>
<dbReference type="Gene3D" id="3.90.1750.20">
    <property type="entry name" value="Putative Large Serine Recombinase, Chain B, Domain 2"/>
    <property type="match status" value="1"/>
</dbReference>
<proteinExistence type="predicted"/>
<accession>A0A2K4ZFN3</accession>
<dbReference type="PROSITE" id="PS51737">
    <property type="entry name" value="RECOMBINASE_DNA_BIND"/>
    <property type="match status" value="1"/>
</dbReference>
<keyword evidence="4" id="KW-1185">Reference proteome</keyword>
<evidence type="ECO:0000259" key="2">
    <source>
        <dbReference type="PROSITE" id="PS51737"/>
    </source>
</evidence>
<protein>
    <submittedName>
        <fullName evidence="3">Transposon gamma-delta resolvase</fullName>
    </submittedName>
</protein>
<dbReference type="PANTHER" id="PTHR30461:SF23">
    <property type="entry name" value="DNA RECOMBINASE-RELATED"/>
    <property type="match status" value="1"/>
</dbReference>
<dbReference type="InterPro" id="IPR011109">
    <property type="entry name" value="DNA_bind_recombinase_dom"/>
</dbReference>
<sequence length="593" mass="68869">MRGLVLKKNAGALRGRDGKERMQMRIRKVAIYARVSTEHEAQLSALENQVQYYDDLIDRHPDWVLYRRYIDEGITGTSISKRKNFVRMMEDAKDGHFDLIVTREVSRFARNTVDTLQQTRLLKRMGIEVYFTEDGIWTMNDEDGELRLTIMATLAQNESKKTSMRVKAGQMVSFQNGVVYGTGNVLGYDKVGPEYVINEEQAETVRRIFDLYLAGNGYHKIMKQLEKEGRRTAMGKTMWHYATVGHILKNRLYCGELEYRKEYVPDYLEQKRAKNKGELERVIVEGKHQPIVTKEEFERVQKMMAEKDAQMGQRRKNKGVHSDDLWRRKMRCQCGHAFAKTKWHTKTDFITYTYKCYDQTRTGTIAARLKNGLGIENVCRSPLVQDWKMYTMAQKVLHVVFDDPEGTLLDAAAVLGCGIAGVEQSEVLRDKEIIEEQLKKERGRYETLLDMRMNNEIPKEVFSRKQQEVGEKIAELEQRMAQYGDVEPATEADVSGKLENLQKLMGQFSMPEDGEFSEEEMDRYVSGVRVYEDRFEWLLNLSPDAGGGLDDAGSPVYFKKITVTPDDERAWFRKHPQWSKSNRYAELEAWIFI</sequence>
<reference evidence="3 4" key="1">
    <citation type="submission" date="2018-01" db="EMBL/GenBank/DDBJ databases">
        <authorList>
            <person name="Gaut B.S."/>
            <person name="Morton B.R."/>
            <person name="Clegg M.T."/>
            <person name="Duvall M.R."/>
        </authorList>
    </citation>
    <scope>NUCLEOTIDE SEQUENCE [LARGE SCALE GENOMIC DNA]</scope>
    <source>
        <strain evidence="3">GP69</strain>
    </source>
</reference>
<dbReference type="Pfam" id="PF00239">
    <property type="entry name" value="Resolvase"/>
    <property type="match status" value="1"/>
</dbReference>
<dbReference type="Pfam" id="PF07508">
    <property type="entry name" value="Recombinase"/>
    <property type="match status" value="1"/>
</dbReference>
<evidence type="ECO:0000313" key="4">
    <source>
        <dbReference type="Proteomes" id="UP000236311"/>
    </source>
</evidence>
<dbReference type="InterPro" id="IPR036162">
    <property type="entry name" value="Resolvase-like_N_sf"/>
</dbReference>
<evidence type="ECO:0000259" key="1">
    <source>
        <dbReference type="PROSITE" id="PS51736"/>
    </source>
</evidence>
<feature type="domain" description="Resolvase/invertase-type recombinase catalytic" evidence="1">
    <location>
        <begin position="28"/>
        <end position="177"/>
    </location>
</feature>
<dbReference type="InterPro" id="IPR050639">
    <property type="entry name" value="SSR_resolvase"/>
</dbReference>
<dbReference type="SUPFAM" id="SSF53041">
    <property type="entry name" value="Resolvase-like"/>
    <property type="match status" value="1"/>
</dbReference>
<dbReference type="GO" id="GO:0003677">
    <property type="term" value="F:DNA binding"/>
    <property type="evidence" value="ECO:0007669"/>
    <property type="project" value="InterPro"/>
</dbReference>
<dbReference type="InterPro" id="IPR006119">
    <property type="entry name" value="Resolv_N"/>
</dbReference>
<dbReference type="SMART" id="SM00857">
    <property type="entry name" value="Resolvase"/>
    <property type="match status" value="1"/>
</dbReference>
<gene>
    <name evidence="3" type="primary">tnpR</name>
    <name evidence="3" type="ORF">AMURIS_01983</name>
</gene>
<organism evidence="3 4">
    <name type="scientific">Acetatifactor muris</name>
    <dbReference type="NCBI Taxonomy" id="879566"/>
    <lineage>
        <taxon>Bacteria</taxon>
        <taxon>Bacillati</taxon>
        <taxon>Bacillota</taxon>
        <taxon>Clostridia</taxon>
        <taxon>Lachnospirales</taxon>
        <taxon>Lachnospiraceae</taxon>
        <taxon>Acetatifactor</taxon>
    </lineage>
</organism>
<dbReference type="CDD" id="cd00338">
    <property type="entry name" value="Ser_Recombinase"/>
    <property type="match status" value="1"/>
</dbReference>
<dbReference type="InterPro" id="IPR038109">
    <property type="entry name" value="DNA_bind_recomb_sf"/>
</dbReference>
<dbReference type="AlphaFoldDB" id="A0A2K4ZFN3"/>
<dbReference type="PANTHER" id="PTHR30461">
    <property type="entry name" value="DNA-INVERTASE FROM LAMBDOID PROPHAGE"/>
    <property type="match status" value="1"/>
</dbReference>
<dbReference type="PROSITE" id="PS51736">
    <property type="entry name" value="RECOMBINASES_3"/>
    <property type="match status" value="1"/>
</dbReference>
<name>A0A2K4ZFN3_9FIRM</name>
<dbReference type="Gene3D" id="3.40.50.1390">
    <property type="entry name" value="Resolvase, N-terminal catalytic domain"/>
    <property type="match status" value="1"/>
</dbReference>
<dbReference type="EMBL" id="OFSM01000009">
    <property type="protein sequence ID" value="SOY29268.1"/>
    <property type="molecule type" value="Genomic_DNA"/>
</dbReference>
<dbReference type="Proteomes" id="UP000236311">
    <property type="component" value="Unassembled WGS sequence"/>
</dbReference>
<dbReference type="GO" id="GO:0000150">
    <property type="term" value="F:DNA strand exchange activity"/>
    <property type="evidence" value="ECO:0007669"/>
    <property type="project" value="InterPro"/>
</dbReference>